<accession>A0A2T3AG05</accession>
<evidence type="ECO:0000313" key="2">
    <source>
        <dbReference type="EMBL" id="PSR97128.1"/>
    </source>
</evidence>
<name>A0A2T3AG05_9PEZI</name>
<evidence type="ECO:0000256" key="1">
    <source>
        <dbReference type="SAM" id="MobiDB-lite"/>
    </source>
</evidence>
<reference evidence="2 3" key="1">
    <citation type="journal article" date="2018" name="Mycol. Prog.">
        <title>Coniella lustricola, a new species from submerged detritus.</title>
        <authorList>
            <person name="Raudabaugh D.B."/>
            <person name="Iturriaga T."/>
            <person name="Carver A."/>
            <person name="Mondo S."/>
            <person name="Pangilinan J."/>
            <person name="Lipzen A."/>
            <person name="He G."/>
            <person name="Amirebrahimi M."/>
            <person name="Grigoriev I.V."/>
            <person name="Miller A.N."/>
        </authorList>
    </citation>
    <scope>NUCLEOTIDE SEQUENCE [LARGE SCALE GENOMIC DNA]</scope>
    <source>
        <strain evidence="2 3">B22-T-1</strain>
    </source>
</reference>
<evidence type="ECO:0000313" key="3">
    <source>
        <dbReference type="Proteomes" id="UP000241462"/>
    </source>
</evidence>
<feature type="region of interest" description="Disordered" evidence="1">
    <location>
        <begin position="102"/>
        <end position="126"/>
    </location>
</feature>
<dbReference type="Proteomes" id="UP000241462">
    <property type="component" value="Unassembled WGS sequence"/>
</dbReference>
<dbReference type="EMBL" id="KZ678394">
    <property type="protein sequence ID" value="PSR97128.1"/>
    <property type="molecule type" value="Genomic_DNA"/>
</dbReference>
<protein>
    <submittedName>
        <fullName evidence="2">Uncharacterized protein</fullName>
    </submittedName>
</protein>
<sequence length="158" mass="17390">MAHMPPPPLRQGSPLIPVCLLASSARSVGWPSWDSVTRAVRDTTRQCSLIETLGRGLCGFGSPWKDQETMRDHCFVPFLALFLSYFGFECLAWREQTKMHETKRNPAGGLVSGPNSDSKPPPLSDQSGSSLYAQALALPLAGLAVSDWLDWLDWLLFA</sequence>
<proteinExistence type="predicted"/>
<gene>
    <name evidence="2" type="ORF">BD289DRAFT_426489</name>
</gene>
<keyword evidence="3" id="KW-1185">Reference proteome</keyword>
<feature type="compositionally biased region" description="Polar residues" evidence="1">
    <location>
        <begin position="113"/>
        <end position="126"/>
    </location>
</feature>
<organism evidence="2 3">
    <name type="scientific">Coniella lustricola</name>
    <dbReference type="NCBI Taxonomy" id="2025994"/>
    <lineage>
        <taxon>Eukaryota</taxon>
        <taxon>Fungi</taxon>
        <taxon>Dikarya</taxon>
        <taxon>Ascomycota</taxon>
        <taxon>Pezizomycotina</taxon>
        <taxon>Sordariomycetes</taxon>
        <taxon>Sordariomycetidae</taxon>
        <taxon>Diaporthales</taxon>
        <taxon>Schizoparmaceae</taxon>
        <taxon>Coniella</taxon>
    </lineage>
</organism>
<dbReference type="AlphaFoldDB" id="A0A2T3AG05"/>
<dbReference type="InParanoid" id="A0A2T3AG05"/>